<organism evidence="10 11">
    <name type="scientific">Sporothrix brasiliensis 5110</name>
    <dbReference type="NCBI Taxonomy" id="1398154"/>
    <lineage>
        <taxon>Eukaryota</taxon>
        <taxon>Fungi</taxon>
        <taxon>Dikarya</taxon>
        <taxon>Ascomycota</taxon>
        <taxon>Pezizomycotina</taxon>
        <taxon>Sordariomycetes</taxon>
        <taxon>Sordariomycetidae</taxon>
        <taxon>Ophiostomatales</taxon>
        <taxon>Ophiostomataceae</taxon>
        <taxon>Sporothrix</taxon>
    </lineage>
</organism>
<dbReference type="PROSITE" id="PS50922">
    <property type="entry name" value="TLC"/>
    <property type="match status" value="1"/>
</dbReference>
<feature type="transmembrane region" description="Helical" evidence="8">
    <location>
        <begin position="402"/>
        <end position="423"/>
    </location>
</feature>
<gene>
    <name evidence="10" type="ORF">SPBR_04173</name>
</gene>
<keyword evidence="4 8" id="KW-1133">Transmembrane helix</keyword>
<evidence type="ECO:0000313" key="10">
    <source>
        <dbReference type="EMBL" id="KIH93744.1"/>
    </source>
</evidence>
<protein>
    <submittedName>
        <fullName evidence="10">Acyl-CoA-dependent ceramide synthase</fullName>
    </submittedName>
</protein>
<evidence type="ECO:0000256" key="8">
    <source>
        <dbReference type="SAM" id="Phobius"/>
    </source>
</evidence>
<comment type="caution">
    <text evidence="10">The sequence shown here is derived from an EMBL/GenBank/DDBJ whole genome shotgun (WGS) entry which is preliminary data.</text>
</comment>
<dbReference type="EMBL" id="AWTV01000005">
    <property type="protein sequence ID" value="KIH93744.1"/>
    <property type="molecule type" value="Genomic_DNA"/>
</dbReference>
<feature type="transmembrane region" description="Helical" evidence="8">
    <location>
        <begin position="125"/>
        <end position="146"/>
    </location>
</feature>
<dbReference type="GO" id="GO:0046513">
    <property type="term" value="P:ceramide biosynthetic process"/>
    <property type="evidence" value="ECO:0007669"/>
    <property type="project" value="InterPro"/>
</dbReference>
<feature type="transmembrane region" description="Helical" evidence="8">
    <location>
        <begin position="211"/>
        <end position="229"/>
    </location>
</feature>
<evidence type="ECO:0000256" key="6">
    <source>
        <dbReference type="PROSITE-ProRule" id="PRU00205"/>
    </source>
</evidence>
<dbReference type="Pfam" id="PF03798">
    <property type="entry name" value="TRAM_LAG1_CLN8"/>
    <property type="match status" value="1"/>
</dbReference>
<accession>A0A0C2F4A8</accession>
<dbReference type="AlphaFoldDB" id="A0A0C2F4A8"/>
<sequence>MAAVASSARPTAVPLPPHLKRAASKPTASTNGKSNDDLPTPVFKTQTSSSALPLRRKRKQETPVMQFTRWLVNNQTGLSANLFALLFLTHSLFPRARVHTTKFFTLSYFNPATGNYNLGSDDVPLILFLVVFFTGLRSSTMDYVLAPFARSQGLYRKKPITRFAEQAWLVIVYTVFFPLGVYLYYNSPYFLNMKNLWTHWPGREMPGLRKAYILVQLAFWLQQIIVINIEERRKDHWQMLTHHFVTVSLIAASYRYRHTPVANVILILMDISDFFLPLAKCQKYLGYTNICDVTFGAFMLSWFVCRHVFYSMICYSVWAQTPQIMPDGCFKGVAAGAGAAGAVGSGSPLGVAVGADEISSLTPTISKLAPFLSNTTSNKLAFLIEPMVDSDGAVCYNYAVKWGFLSMLLFLELIIIVWFFMIVQVAIRVVRGSGADDSRSDDENGDEEEEEEEEEAGDDDFVSGGDGNGHAQQAQPLEEEVGVEALDLKGWERRTGVKRVASTSTGVSLPGHHSDRKELLGRIGCEKQVD</sequence>
<evidence type="ECO:0000313" key="11">
    <source>
        <dbReference type="Proteomes" id="UP000031575"/>
    </source>
</evidence>
<evidence type="ECO:0000256" key="1">
    <source>
        <dbReference type="ARBA" id="ARBA00004141"/>
    </source>
</evidence>
<dbReference type="SMART" id="SM00724">
    <property type="entry name" value="TLC"/>
    <property type="match status" value="1"/>
</dbReference>
<dbReference type="OrthoDB" id="537032at2759"/>
<feature type="region of interest" description="Disordered" evidence="7">
    <location>
        <begin position="434"/>
        <end position="481"/>
    </location>
</feature>
<evidence type="ECO:0000259" key="9">
    <source>
        <dbReference type="PROSITE" id="PS50922"/>
    </source>
</evidence>
<keyword evidence="3 6" id="KW-0812">Transmembrane</keyword>
<evidence type="ECO:0000256" key="7">
    <source>
        <dbReference type="SAM" id="MobiDB-lite"/>
    </source>
</evidence>
<feature type="compositionally biased region" description="Acidic residues" evidence="7">
    <location>
        <begin position="443"/>
        <end position="461"/>
    </location>
</feature>
<dbReference type="GO" id="GO:0050291">
    <property type="term" value="F:sphingosine N-acyltransferase activity"/>
    <property type="evidence" value="ECO:0007669"/>
    <property type="project" value="InterPro"/>
</dbReference>
<dbReference type="RefSeq" id="XP_040621754.1">
    <property type="nucleotide sequence ID" value="XM_040762456.1"/>
</dbReference>
<evidence type="ECO:0000256" key="3">
    <source>
        <dbReference type="ARBA" id="ARBA00022692"/>
    </source>
</evidence>
<feature type="transmembrane region" description="Helical" evidence="8">
    <location>
        <begin position="67"/>
        <end position="88"/>
    </location>
</feature>
<evidence type="ECO:0000256" key="4">
    <source>
        <dbReference type="ARBA" id="ARBA00022989"/>
    </source>
</evidence>
<dbReference type="InterPro" id="IPR016439">
    <property type="entry name" value="Lag1/Lac1-like"/>
</dbReference>
<reference evidence="10 11" key="1">
    <citation type="journal article" date="2014" name="BMC Genomics">
        <title>Comparative genomics of the major fungal agents of human and animal Sporotrichosis: Sporothrix schenckii and Sporothrix brasiliensis.</title>
        <authorList>
            <person name="Teixeira M.M."/>
            <person name="de Almeida L.G."/>
            <person name="Kubitschek-Barreira P."/>
            <person name="Alves F.L."/>
            <person name="Kioshima E.S."/>
            <person name="Abadio A.K."/>
            <person name="Fernandes L."/>
            <person name="Derengowski L.S."/>
            <person name="Ferreira K.S."/>
            <person name="Souza R.C."/>
            <person name="Ruiz J.C."/>
            <person name="de Andrade N.C."/>
            <person name="Paes H.C."/>
            <person name="Nicola A.M."/>
            <person name="Albuquerque P."/>
            <person name="Gerber A.L."/>
            <person name="Martins V.P."/>
            <person name="Peconick L.D."/>
            <person name="Neto A.V."/>
            <person name="Chaucanez C.B."/>
            <person name="Silva P.A."/>
            <person name="Cunha O.L."/>
            <person name="de Oliveira F.F."/>
            <person name="dos Santos T.C."/>
            <person name="Barros A.L."/>
            <person name="Soares M.A."/>
            <person name="de Oliveira L.M."/>
            <person name="Marini M.M."/>
            <person name="Villalobos-Duno H."/>
            <person name="Cunha M.M."/>
            <person name="de Hoog S."/>
            <person name="da Silveira J.F."/>
            <person name="Henrissat B."/>
            <person name="Nino-Vega G.A."/>
            <person name="Cisalpino P.S."/>
            <person name="Mora-Montes H.M."/>
            <person name="Almeida S.R."/>
            <person name="Stajich J.E."/>
            <person name="Lopes-Bezerra L.M."/>
            <person name="Vasconcelos A.T."/>
            <person name="Felipe M.S."/>
        </authorList>
    </citation>
    <scope>NUCLEOTIDE SEQUENCE [LARGE SCALE GENOMIC DNA]</scope>
    <source>
        <strain evidence="10 11">5110</strain>
    </source>
</reference>
<evidence type="ECO:0000256" key="2">
    <source>
        <dbReference type="ARBA" id="ARBA00009808"/>
    </source>
</evidence>
<dbReference type="Proteomes" id="UP000031575">
    <property type="component" value="Unassembled WGS sequence"/>
</dbReference>
<evidence type="ECO:0000256" key="5">
    <source>
        <dbReference type="ARBA" id="ARBA00023136"/>
    </source>
</evidence>
<dbReference type="InterPro" id="IPR006634">
    <property type="entry name" value="TLC-dom"/>
</dbReference>
<feature type="region of interest" description="Disordered" evidence="7">
    <location>
        <begin position="1"/>
        <end position="58"/>
    </location>
</feature>
<keyword evidence="11" id="KW-1185">Reference proteome</keyword>
<feature type="compositionally biased region" description="Basic and acidic residues" evidence="7">
    <location>
        <begin position="512"/>
        <end position="530"/>
    </location>
</feature>
<dbReference type="HOGENOM" id="CLU_028277_2_2_1"/>
<keyword evidence="5 6" id="KW-0472">Membrane</keyword>
<feature type="region of interest" description="Disordered" evidence="7">
    <location>
        <begin position="502"/>
        <end position="530"/>
    </location>
</feature>
<comment type="subcellular location">
    <subcellularLocation>
        <location evidence="1">Membrane</location>
        <topology evidence="1">Multi-pass membrane protein</topology>
    </subcellularLocation>
</comment>
<dbReference type="GO" id="GO:0016020">
    <property type="term" value="C:membrane"/>
    <property type="evidence" value="ECO:0007669"/>
    <property type="project" value="UniProtKB-SubCell"/>
</dbReference>
<feature type="transmembrane region" description="Helical" evidence="8">
    <location>
        <begin position="167"/>
        <end position="185"/>
    </location>
</feature>
<comment type="similarity">
    <text evidence="2">Belongs to the sphingosine N-acyltransferase family.</text>
</comment>
<dbReference type="VEuPathDB" id="FungiDB:SPBR_04173"/>
<proteinExistence type="inferred from homology"/>
<feature type="domain" description="TLC" evidence="9">
    <location>
        <begin position="161"/>
        <end position="431"/>
    </location>
</feature>
<name>A0A0C2F4A8_9PEZI</name>
<dbReference type="GeneID" id="63677377"/>
<dbReference type="PANTHER" id="PTHR12560">
    <property type="entry name" value="LONGEVITY ASSURANCE FACTOR 1 LAG1"/>
    <property type="match status" value="1"/>
</dbReference>
<dbReference type="PANTHER" id="PTHR12560:SF0">
    <property type="entry name" value="LD18904P"/>
    <property type="match status" value="1"/>
</dbReference>